<comment type="similarity">
    <text evidence="3">Belongs to the phosphoglycerate kinase family.</text>
</comment>
<dbReference type="GO" id="GO:0006096">
    <property type="term" value="P:glycolytic process"/>
    <property type="evidence" value="ECO:0007669"/>
    <property type="project" value="UniProtKB-KW"/>
</dbReference>
<evidence type="ECO:0000256" key="6">
    <source>
        <dbReference type="ARBA" id="ARBA00022490"/>
    </source>
</evidence>
<keyword evidence="11" id="KW-0324">Glycolysis</keyword>
<evidence type="ECO:0000256" key="9">
    <source>
        <dbReference type="ARBA" id="ARBA00022777"/>
    </source>
</evidence>
<evidence type="ECO:0000256" key="10">
    <source>
        <dbReference type="ARBA" id="ARBA00022840"/>
    </source>
</evidence>
<keyword evidence="9" id="KW-0418">Kinase</keyword>
<dbReference type="PRINTS" id="PR00477">
    <property type="entry name" value="PHGLYCKINASE"/>
</dbReference>
<dbReference type="PANTHER" id="PTHR11406:SF23">
    <property type="entry name" value="PHOSPHOGLYCERATE KINASE 1, CHLOROPLASTIC-RELATED"/>
    <property type="match status" value="1"/>
</dbReference>
<evidence type="ECO:0000256" key="8">
    <source>
        <dbReference type="ARBA" id="ARBA00022741"/>
    </source>
</evidence>
<dbReference type="PANTHER" id="PTHR11406">
    <property type="entry name" value="PHOSPHOGLYCERATE KINASE"/>
    <property type="match status" value="1"/>
</dbReference>
<organism evidence="12">
    <name type="scientific">marine metagenome</name>
    <dbReference type="NCBI Taxonomy" id="408172"/>
    <lineage>
        <taxon>unclassified sequences</taxon>
        <taxon>metagenomes</taxon>
        <taxon>ecological metagenomes</taxon>
    </lineage>
</organism>
<evidence type="ECO:0000256" key="11">
    <source>
        <dbReference type="ARBA" id="ARBA00023152"/>
    </source>
</evidence>
<name>A0A381RW39_9ZZZZ</name>
<keyword evidence="6" id="KW-0963">Cytoplasm</keyword>
<protein>
    <recommendedName>
        <fullName evidence="5">phosphoglycerate kinase</fullName>
        <ecNumber evidence="5">2.7.2.3</ecNumber>
    </recommendedName>
</protein>
<dbReference type="FunFam" id="3.40.50.1260:FF:000006">
    <property type="entry name" value="Phosphoglycerate kinase"/>
    <property type="match status" value="1"/>
</dbReference>
<reference evidence="12" key="1">
    <citation type="submission" date="2018-05" db="EMBL/GenBank/DDBJ databases">
        <authorList>
            <person name="Lanie J.A."/>
            <person name="Ng W.-L."/>
            <person name="Kazmierczak K.M."/>
            <person name="Andrzejewski T.M."/>
            <person name="Davidsen T.M."/>
            <person name="Wayne K.J."/>
            <person name="Tettelin H."/>
            <person name="Glass J.I."/>
            <person name="Rusch D."/>
            <person name="Podicherti R."/>
            <person name="Tsui H.-C.T."/>
            <person name="Winkler M.E."/>
        </authorList>
    </citation>
    <scope>NUCLEOTIDE SEQUENCE</scope>
</reference>
<dbReference type="GO" id="GO:0043531">
    <property type="term" value="F:ADP binding"/>
    <property type="evidence" value="ECO:0007669"/>
    <property type="project" value="TreeGrafter"/>
</dbReference>
<keyword evidence="7" id="KW-0808">Transferase</keyword>
<dbReference type="Gene3D" id="3.40.50.1260">
    <property type="entry name" value="Phosphoglycerate kinase, N-terminal domain"/>
    <property type="match status" value="2"/>
</dbReference>
<dbReference type="InterPro" id="IPR036043">
    <property type="entry name" value="Phosphoglycerate_kinase_sf"/>
</dbReference>
<sequence length="400" mass="44672">MPTLRNLDQLLKQNLKGKTVHIRVDLNLPIKEGKILDKTRIKRFLPTVRELIKKECKISLLSHFGRPNGSIDKKMSLKVLIPDLQKSLRKEVRFSKSCIGEEPKRILEKIPNKGIVLMENTRFHRGEEKNFKKFSLELARYADFFINDAFSVSHRSHASVTGISKVLPSFAGRSLEKEIAMISKFLNTKSKKRVAIIGGSKISTKISLINHLSKKVDVIVIGGAMANTFLLAKGYSIGKSIFEINMVKEAKKIMRMAKKQDCEIILPVDVAVANDFKKGKDYKLYNIDKVPNDGLILDIGKKTIRNIEKSLSNCSDVVWCGPLGLFEYRPFDIGTTSIARYISNLTNKNIITSFAGGGDTIAALRQSKCINGLTYISTAGGAFLEMLAGKKLPGVEILMR</sequence>
<dbReference type="GO" id="GO:0005524">
    <property type="term" value="F:ATP binding"/>
    <property type="evidence" value="ECO:0007669"/>
    <property type="project" value="UniProtKB-KW"/>
</dbReference>
<dbReference type="GO" id="GO:0004618">
    <property type="term" value="F:phosphoglycerate kinase activity"/>
    <property type="evidence" value="ECO:0007669"/>
    <property type="project" value="UniProtKB-EC"/>
</dbReference>
<dbReference type="Pfam" id="PF00162">
    <property type="entry name" value="PGK"/>
    <property type="match status" value="1"/>
</dbReference>
<dbReference type="GO" id="GO:0006094">
    <property type="term" value="P:gluconeogenesis"/>
    <property type="evidence" value="ECO:0007669"/>
    <property type="project" value="TreeGrafter"/>
</dbReference>
<dbReference type="EMBL" id="UINC01002312">
    <property type="protein sequence ID" value="SUZ95299.1"/>
    <property type="molecule type" value="Genomic_DNA"/>
</dbReference>
<dbReference type="InterPro" id="IPR015824">
    <property type="entry name" value="Phosphoglycerate_kinase_N"/>
</dbReference>
<evidence type="ECO:0000256" key="4">
    <source>
        <dbReference type="ARBA" id="ARBA00011245"/>
    </source>
</evidence>
<dbReference type="FunFam" id="3.40.50.1260:FF:000031">
    <property type="entry name" value="Phosphoglycerate kinase 1"/>
    <property type="match status" value="1"/>
</dbReference>
<comment type="pathway">
    <text evidence="2">Carbohydrate degradation; glycolysis; pyruvate from D-glyceraldehyde 3-phosphate: step 2/5.</text>
</comment>
<evidence type="ECO:0000256" key="1">
    <source>
        <dbReference type="ARBA" id="ARBA00000642"/>
    </source>
</evidence>
<gene>
    <name evidence="12" type="ORF">METZ01_LOCUS48153</name>
</gene>
<dbReference type="PIRSF" id="PIRSF000724">
    <property type="entry name" value="Pgk"/>
    <property type="match status" value="1"/>
</dbReference>
<dbReference type="SUPFAM" id="SSF53748">
    <property type="entry name" value="Phosphoglycerate kinase"/>
    <property type="match status" value="1"/>
</dbReference>
<dbReference type="HAMAP" id="MF_00145">
    <property type="entry name" value="Phosphoglyc_kinase"/>
    <property type="match status" value="1"/>
</dbReference>
<comment type="catalytic activity">
    <reaction evidence="1">
        <text>(2R)-3-phosphoglycerate + ATP = (2R)-3-phospho-glyceroyl phosphate + ADP</text>
        <dbReference type="Rhea" id="RHEA:14801"/>
        <dbReference type="ChEBI" id="CHEBI:30616"/>
        <dbReference type="ChEBI" id="CHEBI:57604"/>
        <dbReference type="ChEBI" id="CHEBI:58272"/>
        <dbReference type="ChEBI" id="CHEBI:456216"/>
        <dbReference type="EC" id="2.7.2.3"/>
    </reaction>
</comment>
<proteinExistence type="inferred from homology"/>
<evidence type="ECO:0000256" key="2">
    <source>
        <dbReference type="ARBA" id="ARBA00004838"/>
    </source>
</evidence>
<dbReference type="GO" id="GO:0005829">
    <property type="term" value="C:cytosol"/>
    <property type="evidence" value="ECO:0007669"/>
    <property type="project" value="TreeGrafter"/>
</dbReference>
<keyword evidence="10" id="KW-0067">ATP-binding</keyword>
<evidence type="ECO:0000256" key="5">
    <source>
        <dbReference type="ARBA" id="ARBA00013061"/>
    </source>
</evidence>
<dbReference type="AlphaFoldDB" id="A0A381RW39"/>
<dbReference type="EC" id="2.7.2.3" evidence="5"/>
<evidence type="ECO:0000313" key="12">
    <source>
        <dbReference type="EMBL" id="SUZ95299.1"/>
    </source>
</evidence>
<evidence type="ECO:0000256" key="7">
    <source>
        <dbReference type="ARBA" id="ARBA00022679"/>
    </source>
</evidence>
<keyword evidence="8" id="KW-0547">Nucleotide-binding</keyword>
<comment type="subunit">
    <text evidence="4">Monomer.</text>
</comment>
<dbReference type="InterPro" id="IPR001576">
    <property type="entry name" value="Phosphoglycerate_kinase"/>
</dbReference>
<evidence type="ECO:0000256" key="3">
    <source>
        <dbReference type="ARBA" id="ARBA00008982"/>
    </source>
</evidence>
<accession>A0A381RW39</accession>